<dbReference type="AlphaFoldDB" id="A0A914Z7C4"/>
<feature type="region of interest" description="Disordered" evidence="1">
    <location>
        <begin position="1"/>
        <end position="34"/>
    </location>
</feature>
<feature type="compositionally biased region" description="Pro residues" evidence="1">
    <location>
        <begin position="19"/>
        <end position="30"/>
    </location>
</feature>
<evidence type="ECO:0000313" key="3">
    <source>
        <dbReference type="WBParaSite" id="PSU_v2.g7806.t1"/>
    </source>
</evidence>
<reference evidence="3" key="1">
    <citation type="submission" date="2022-11" db="UniProtKB">
        <authorList>
            <consortium name="WormBaseParasite"/>
        </authorList>
    </citation>
    <scope>IDENTIFICATION</scope>
</reference>
<evidence type="ECO:0000313" key="2">
    <source>
        <dbReference type="Proteomes" id="UP000887577"/>
    </source>
</evidence>
<dbReference type="Proteomes" id="UP000887577">
    <property type="component" value="Unplaced"/>
</dbReference>
<sequence>MSLISSSTEDSNDSTKSQPPEPPTIPPRPPKLNSSITNSLNYAGSFREKKAVTTEISLLLSICLESLLLAEVAGSIWIAGWSESQNSLLCHKIHVGDQLVEVNGIPVKQMKQFPSIFYNHSLPGQPVINYLKDY</sequence>
<dbReference type="SUPFAM" id="SSF50156">
    <property type="entry name" value="PDZ domain-like"/>
    <property type="match status" value="1"/>
</dbReference>
<dbReference type="WBParaSite" id="PSU_v2.g7806.t1">
    <property type="protein sequence ID" value="PSU_v2.g7806.t1"/>
    <property type="gene ID" value="PSU_v2.g7806"/>
</dbReference>
<evidence type="ECO:0000256" key="1">
    <source>
        <dbReference type="SAM" id="MobiDB-lite"/>
    </source>
</evidence>
<proteinExistence type="predicted"/>
<name>A0A914Z7C4_9BILA</name>
<keyword evidence="2" id="KW-1185">Reference proteome</keyword>
<organism evidence="2 3">
    <name type="scientific">Panagrolaimus superbus</name>
    <dbReference type="NCBI Taxonomy" id="310955"/>
    <lineage>
        <taxon>Eukaryota</taxon>
        <taxon>Metazoa</taxon>
        <taxon>Ecdysozoa</taxon>
        <taxon>Nematoda</taxon>
        <taxon>Chromadorea</taxon>
        <taxon>Rhabditida</taxon>
        <taxon>Tylenchina</taxon>
        <taxon>Panagrolaimomorpha</taxon>
        <taxon>Panagrolaimoidea</taxon>
        <taxon>Panagrolaimidae</taxon>
        <taxon>Panagrolaimus</taxon>
    </lineage>
</organism>
<dbReference type="InterPro" id="IPR036034">
    <property type="entry name" value="PDZ_sf"/>
</dbReference>
<accession>A0A914Z7C4</accession>
<protein>
    <submittedName>
        <fullName evidence="3">PDZ domain-containing protein</fullName>
    </submittedName>
</protein>
<feature type="compositionally biased region" description="Polar residues" evidence="1">
    <location>
        <begin position="1"/>
        <end position="18"/>
    </location>
</feature>